<evidence type="ECO:0000313" key="2">
    <source>
        <dbReference type="Proteomes" id="UP001432322"/>
    </source>
</evidence>
<dbReference type="EMBL" id="BTSY01000003">
    <property type="protein sequence ID" value="GMT20211.1"/>
    <property type="molecule type" value="Genomic_DNA"/>
</dbReference>
<evidence type="ECO:0000313" key="1">
    <source>
        <dbReference type="EMBL" id="GMT20211.1"/>
    </source>
</evidence>
<name>A0AAV5VNL7_9BILA</name>
<comment type="caution">
    <text evidence="1">The sequence shown here is derived from an EMBL/GenBank/DDBJ whole genome shotgun (WGS) entry which is preliminary data.</text>
</comment>
<dbReference type="Proteomes" id="UP001432322">
    <property type="component" value="Unassembled WGS sequence"/>
</dbReference>
<feature type="non-terminal residue" evidence="1">
    <location>
        <position position="1"/>
    </location>
</feature>
<accession>A0AAV5VNL7</accession>
<reference evidence="1" key="1">
    <citation type="submission" date="2023-10" db="EMBL/GenBank/DDBJ databases">
        <title>Genome assembly of Pristionchus species.</title>
        <authorList>
            <person name="Yoshida K."/>
            <person name="Sommer R.J."/>
        </authorList>
    </citation>
    <scope>NUCLEOTIDE SEQUENCE</scope>
    <source>
        <strain evidence="1">RS5133</strain>
    </source>
</reference>
<protein>
    <submittedName>
        <fullName evidence="1">Uncharacterized protein</fullName>
    </submittedName>
</protein>
<organism evidence="1 2">
    <name type="scientific">Pristionchus fissidentatus</name>
    <dbReference type="NCBI Taxonomy" id="1538716"/>
    <lineage>
        <taxon>Eukaryota</taxon>
        <taxon>Metazoa</taxon>
        <taxon>Ecdysozoa</taxon>
        <taxon>Nematoda</taxon>
        <taxon>Chromadorea</taxon>
        <taxon>Rhabditida</taxon>
        <taxon>Rhabditina</taxon>
        <taxon>Diplogasteromorpha</taxon>
        <taxon>Diplogasteroidea</taxon>
        <taxon>Neodiplogasteridae</taxon>
        <taxon>Pristionchus</taxon>
    </lineage>
</organism>
<dbReference type="AlphaFoldDB" id="A0AAV5VNL7"/>
<gene>
    <name evidence="1" type="ORF">PFISCL1PPCAC_11508</name>
</gene>
<keyword evidence="2" id="KW-1185">Reference proteome</keyword>
<sequence length="63" mass="7271">GIFGCYWLLLFAESSDRNSLITESKLRDTYCSSSSQLKILKSNRKCICKSHVNKKFSIKQHDN</sequence>
<proteinExistence type="predicted"/>